<sequence>MASSTPAPGSQEEKKDHWTTEAYQNAASFVPKLATKIVQWLDPQKDDRILDIGCGDGVLDIEFAEIVSQGQGHLHGVDSSPALVQAAQKAARDKCVEGKATFEVLDANELTSKAGELQSQRFNKAFSNAAMHWILRPAEKREGFFRGVREALAPGAVFAFEMGGLGNVSEIRAALLMAAGRRVGLDRAQAVDPWFFPDEVWIRDIMEQQVGGWRVDRIEREWRPTTADVGGVVAWVRIMAAQFIEALPEAEREGFVKEVVDVLEIVCAKPGGGFMYSYVRLRVLATKI</sequence>
<dbReference type="GO" id="GO:0032259">
    <property type="term" value="P:methylation"/>
    <property type="evidence" value="ECO:0007669"/>
    <property type="project" value="UniProtKB-KW"/>
</dbReference>
<dbReference type="Proteomes" id="UP001287356">
    <property type="component" value="Unassembled WGS sequence"/>
</dbReference>
<name>A0AAE0NJ69_9PEZI</name>
<dbReference type="Pfam" id="PF13847">
    <property type="entry name" value="Methyltransf_31"/>
    <property type="match status" value="1"/>
</dbReference>
<evidence type="ECO:0000313" key="3">
    <source>
        <dbReference type="Proteomes" id="UP001287356"/>
    </source>
</evidence>
<dbReference type="InterPro" id="IPR025714">
    <property type="entry name" value="Methyltranfer_dom"/>
</dbReference>
<comment type="caution">
    <text evidence="2">The sequence shown here is derived from an EMBL/GenBank/DDBJ whole genome shotgun (WGS) entry which is preliminary data.</text>
</comment>
<reference evidence="2" key="2">
    <citation type="submission" date="2023-06" db="EMBL/GenBank/DDBJ databases">
        <authorList>
            <consortium name="Lawrence Berkeley National Laboratory"/>
            <person name="Haridas S."/>
            <person name="Hensen N."/>
            <person name="Bonometti L."/>
            <person name="Westerberg I."/>
            <person name="Brannstrom I.O."/>
            <person name="Guillou S."/>
            <person name="Cros-Aarteil S."/>
            <person name="Calhoun S."/>
            <person name="Kuo A."/>
            <person name="Mondo S."/>
            <person name="Pangilinan J."/>
            <person name="Riley R."/>
            <person name="Labutti K."/>
            <person name="Andreopoulos B."/>
            <person name="Lipzen A."/>
            <person name="Chen C."/>
            <person name="Yanf M."/>
            <person name="Daum C."/>
            <person name="Ng V."/>
            <person name="Clum A."/>
            <person name="Steindorff A."/>
            <person name="Ohm R."/>
            <person name="Martin F."/>
            <person name="Silar P."/>
            <person name="Natvig D."/>
            <person name="Lalanne C."/>
            <person name="Gautier V."/>
            <person name="Ament-Velasquez S.L."/>
            <person name="Kruys A."/>
            <person name="Hutchinson M.I."/>
            <person name="Powell A.J."/>
            <person name="Barry K."/>
            <person name="Miller A.N."/>
            <person name="Grigoriev I.V."/>
            <person name="Debuchy R."/>
            <person name="Gladieux P."/>
            <person name="Thoren M.H."/>
            <person name="Johannesson H."/>
        </authorList>
    </citation>
    <scope>NUCLEOTIDE SEQUENCE</scope>
    <source>
        <strain evidence="2">CBS 958.72</strain>
    </source>
</reference>
<keyword evidence="2" id="KW-0489">Methyltransferase</keyword>
<evidence type="ECO:0000259" key="1">
    <source>
        <dbReference type="Pfam" id="PF13847"/>
    </source>
</evidence>
<protein>
    <submittedName>
        <fullName evidence="2">S-adenosyl-L-methionine-dependent methyltransferase</fullName>
    </submittedName>
</protein>
<keyword evidence="2" id="KW-0808">Transferase</keyword>
<accession>A0AAE0NJ69</accession>
<organism evidence="2 3">
    <name type="scientific">Lasiosphaeria ovina</name>
    <dbReference type="NCBI Taxonomy" id="92902"/>
    <lineage>
        <taxon>Eukaryota</taxon>
        <taxon>Fungi</taxon>
        <taxon>Dikarya</taxon>
        <taxon>Ascomycota</taxon>
        <taxon>Pezizomycotina</taxon>
        <taxon>Sordariomycetes</taxon>
        <taxon>Sordariomycetidae</taxon>
        <taxon>Sordariales</taxon>
        <taxon>Lasiosphaeriaceae</taxon>
        <taxon>Lasiosphaeria</taxon>
    </lineage>
</organism>
<dbReference type="PANTHER" id="PTHR43861:SF1">
    <property type="entry name" value="TRANS-ACONITATE 2-METHYLTRANSFERASE"/>
    <property type="match status" value="1"/>
</dbReference>
<reference evidence="2" key="1">
    <citation type="journal article" date="2023" name="Mol. Phylogenet. Evol.">
        <title>Genome-scale phylogeny and comparative genomics of the fungal order Sordariales.</title>
        <authorList>
            <person name="Hensen N."/>
            <person name="Bonometti L."/>
            <person name="Westerberg I."/>
            <person name="Brannstrom I.O."/>
            <person name="Guillou S."/>
            <person name="Cros-Aarteil S."/>
            <person name="Calhoun S."/>
            <person name="Haridas S."/>
            <person name="Kuo A."/>
            <person name="Mondo S."/>
            <person name="Pangilinan J."/>
            <person name="Riley R."/>
            <person name="LaButti K."/>
            <person name="Andreopoulos B."/>
            <person name="Lipzen A."/>
            <person name="Chen C."/>
            <person name="Yan M."/>
            <person name="Daum C."/>
            <person name="Ng V."/>
            <person name="Clum A."/>
            <person name="Steindorff A."/>
            <person name="Ohm R.A."/>
            <person name="Martin F."/>
            <person name="Silar P."/>
            <person name="Natvig D.O."/>
            <person name="Lalanne C."/>
            <person name="Gautier V."/>
            <person name="Ament-Velasquez S.L."/>
            <person name="Kruys A."/>
            <person name="Hutchinson M.I."/>
            <person name="Powell A.J."/>
            <person name="Barry K."/>
            <person name="Miller A.N."/>
            <person name="Grigoriev I.V."/>
            <person name="Debuchy R."/>
            <person name="Gladieux P."/>
            <person name="Hiltunen Thoren M."/>
            <person name="Johannesson H."/>
        </authorList>
    </citation>
    <scope>NUCLEOTIDE SEQUENCE</scope>
    <source>
        <strain evidence="2">CBS 958.72</strain>
    </source>
</reference>
<dbReference type="CDD" id="cd02440">
    <property type="entry name" value="AdoMet_MTases"/>
    <property type="match status" value="1"/>
</dbReference>
<dbReference type="SUPFAM" id="SSF53335">
    <property type="entry name" value="S-adenosyl-L-methionine-dependent methyltransferases"/>
    <property type="match status" value="1"/>
</dbReference>
<dbReference type="InterPro" id="IPR029063">
    <property type="entry name" value="SAM-dependent_MTases_sf"/>
</dbReference>
<dbReference type="AlphaFoldDB" id="A0AAE0NJ69"/>
<dbReference type="GO" id="GO:0008168">
    <property type="term" value="F:methyltransferase activity"/>
    <property type="evidence" value="ECO:0007669"/>
    <property type="project" value="UniProtKB-KW"/>
</dbReference>
<evidence type="ECO:0000313" key="2">
    <source>
        <dbReference type="EMBL" id="KAK3382410.1"/>
    </source>
</evidence>
<gene>
    <name evidence="2" type="ORF">B0T24DRAFT_601445</name>
</gene>
<keyword evidence="3" id="KW-1185">Reference proteome</keyword>
<dbReference type="Gene3D" id="3.40.50.150">
    <property type="entry name" value="Vaccinia Virus protein VP39"/>
    <property type="match status" value="1"/>
</dbReference>
<proteinExistence type="predicted"/>
<feature type="domain" description="Methyltransferase" evidence="1">
    <location>
        <begin position="45"/>
        <end position="161"/>
    </location>
</feature>
<dbReference type="EMBL" id="JAULSN010000001">
    <property type="protein sequence ID" value="KAK3382410.1"/>
    <property type="molecule type" value="Genomic_DNA"/>
</dbReference>
<dbReference type="PANTHER" id="PTHR43861">
    <property type="entry name" value="TRANS-ACONITATE 2-METHYLTRANSFERASE-RELATED"/>
    <property type="match status" value="1"/>
</dbReference>